<comment type="function">
    <text evidence="1">May be involved in transcriptional regulation.</text>
</comment>
<evidence type="ECO:0000313" key="15">
    <source>
        <dbReference type="EMBL" id="KAB1257841.1"/>
    </source>
</evidence>
<protein>
    <submittedName>
        <fullName evidence="15">Zinc finger protein 250</fullName>
    </submittedName>
</protein>
<feature type="domain" description="C2H2-type" evidence="13">
    <location>
        <begin position="413"/>
        <end position="440"/>
    </location>
</feature>
<evidence type="ECO:0000256" key="7">
    <source>
        <dbReference type="ARBA" id="ARBA00022833"/>
    </source>
</evidence>
<dbReference type="FunFam" id="3.30.160.60:FF:000755">
    <property type="entry name" value="zinc finger protein 174"/>
    <property type="match status" value="1"/>
</dbReference>
<dbReference type="FunFam" id="3.30.160.60:FF:000987">
    <property type="entry name" value="Zinc finger protein 275"/>
    <property type="match status" value="1"/>
</dbReference>
<dbReference type="PANTHER" id="PTHR23234:SF8">
    <property type="entry name" value="C2H2-TYPE DOMAIN-CONTAINING PROTEIN"/>
    <property type="match status" value="1"/>
</dbReference>
<feature type="domain" description="C2H2-type" evidence="13">
    <location>
        <begin position="749"/>
        <end position="774"/>
    </location>
</feature>
<evidence type="ECO:0000259" key="14">
    <source>
        <dbReference type="PROSITE" id="PS50805"/>
    </source>
</evidence>
<comment type="caution">
    <text evidence="15">The sequence shown here is derived from an EMBL/GenBank/DDBJ whole genome shotgun (WGS) entry which is preliminary data.</text>
</comment>
<feature type="domain" description="KRAB" evidence="14">
    <location>
        <begin position="215"/>
        <end position="286"/>
    </location>
</feature>
<dbReference type="GO" id="GO:0003677">
    <property type="term" value="F:DNA binding"/>
    <property type="evidence" value="ECO:0007669"/>
    <property type="project" value="UniProtKB-KW"/>
</dbReference>
<dbReference type="FunFam" id="3.30.160.60:FF:000914">
    <property type="entry name" value="Zinc finger protein 16"/>
    <property type="match status" value="1"/>
</dbReference>
<comment type="similarity">
    <text evidence="3">Belongs to the krueppel C2H2-type zinc-finger protein family.</text>
</comment>
<evidence type="ECO:0000256" key="11">
    <source>
        <dbReference type="ARBA" id="ARBA00023242"/>
    </source>
</evidence>
<feature type="domain" description="C2H2-type" evidence="13">
    <location>
        <begin position="441"/>
        <end position="468"/>
    </location>
</feature>
<dbReference type="InterPro" id="IPR036236">
    <property type="entry name" value="Znf_C2H2_sf"/>
</dbReference>
<evidence type="ECO:0000256" key="8">
    <source>
        <dbReference type="ARBA" id="ARBA00023015"/>
    </source>
</evidence>
<evidence type="ECO:0000256" key="10">
    <source>
        <dbReference type="ARBA" id="ARBA00023163"/>
    </source>
</evidence>
<dbReference type="GO" id="GO:0006355">
    <property type="term" value="P:regulation of DNA-templated transcription"/>
    <property type="evidence" value="ECO:0007669"/>
    <property type="project" value="InterPro"/>
</dbReference>
<dbReference type="FunFam" id="3.30.160.60:FF:002343">
    <property type="entry name" value="Zinc finger protein 33A"/>
    <property type="match status" value="3"/>
</dbReference>
<evidence type="ECO:0000256" key="3">
    <source>
        <dbReference type="ARBA" id="ARBA00006991"/>
    </source>
</evidence>
<keyword evidence="9" id="KW-0238">DNA-binding</keyword>
<name>A0A5N4CFZ7_CAMDR</name>
<keyword evidence="8" id="KW-0805">Transcription regulation</keyword>
<dbReference type="InterPro" id="IPR036051">
    <property type="entry name" value="KRAB_dom_sf"/>
</dbReference>
<dbReference type="AlphaFoldDB" id="A0A5N4CFZ7"/>
<feature type="domain" description="C2H2-type" evidence="13">
    <location>
        <begin position="497"/>
        <end position="524"/>
    </location>
</feature>
<reference evidence="15 16" key="1">
    <citation type="journal article" date="2019" name="Mol. Ecol. Resour.">
        <title>Improving Illumina assemblies with Hi-C and long reads: an example with the North African dromedary.</title>
        <authorList>
            <person name="Elbers J.P."/>
            <person name="Rogers M.F."/>
            <person name="Perelman P.L."/>
            <person name="Proskuryakova A.A."/>
            <person name="Serdyukova N.A."/>
            <person name="Johnson W.E."/>
            <person name="Horin P."/>
            <person name="Corander J."/>
            <person name="Murphy D."/>
            <person name="Burger P.A."/>
        </authorList>
    </citation>
    <scope>NUCLEOTIDE SEQUENCE [LARGE SCALE GENOMIC DNA]</scope>
    <source>
        <strain evidence="15">Drom800</strain>
        <tissue evidence="15">Blood</tissue>
    </source>
</reference>
<sequence>MMAVRQLLPGGPQVLVSFEDVAVLLSREEWGHLGPAQKGLYRDVMLETYRNLVSLGLQGSKPDVISRLEQGEEPWAPHSPRFEGSWVWRHRSQECGKTFSQSSTLIQHQRVHNGLKPHECSQCGKAFNRSSNLIHHQKVHTGEKPYTCVEFPQAPPISIFLEDPRGPGDGSGRAPAATGGTPGCLPIPHVAHTHFVLDVETQSDLQQPLSFQAKVTFEDVAVLLSQEEWDRLGPAQRGLYRHVMMETYGNVVSLGLPGSKPRVISQLERGEEPWVLDRQGAEEHRGLGSEHSGGLTCDHMTACVHQDSSSCPWEQSGMERFDDTQVGEGVEQLMGGGEAHTHLGKQFASAGCENKEQNQDGDLSLRPLTPEETAIVGRAPAKWAEEGGCKPEQSLCPSPGPAAPPEGQAPRPYRCVECGKCFGRSSHLLQHQRTHTGEKPYVCGVCGKAFSQSSVLSKHRRIHTGEKPYECDECGKAFRVSSDLAQHHKIHTGEKPHECLECGKAFTQLSHLIQHQRIHTGERPYVCPLCGKAFNHSTVLRSHQRVHTGEKPHECGECGRAFSVKRTLLQHQRVHTGEKPYTCSECGRAFSDRSVLIQHHNVHSGEKPYECGQCGKAFSHRSTLMNHERIHTEEKPYGCYACGKAFVQHSHLTQHQRVHTGEKPYVCSECGHAFSARRSLVQHERIHTGERPFRCAQCGKTFSLKATLIVHLRTHTGERPYECSRCGKAFSQYSVLVQHQRIHTGERPYECGECGRAFNQHGHLIQHQKVHQKL</sequence>
<evidence type="ECO:0000256" key="2">
    <source>
        <dbReference type="ARBA" id="ARBA00004123"/>
    </source>
</evidence>
<dbReference type="FunFam" id="3.30.160.60:FF:000200">
    <property type="entry name" value="zinc finger protein 510 isoform X2"/>
    <property type="match status" value="1"/>
</dbReference>
<dbReference type="InterPro" id="IPR050758">
    <property type="entry name" value="Znf_C2H2-type"/>
</dbReference>
<dbReference type="FunFam" id="3.30.160.60:FF:000912">
    <property type="entry name" value="Zinc finger protein 660"/>
    <property type="match status" value="1"/>
</dbReference>
<evidence type="ECO:0000256" key="6">
    <source>
        <dbReference type="ARBA" id="ARBA00022771"/>
    </source>
</evidence>
<dbReference type="PANTHER" id="PTHR23234">
    <property type="entry name" value="ZNF44 PROTEIN"/>
    <property type="match status" value="1"/>
</dbReference>
<dbReference type="CDD" id="cd07765">
    <property type="entry name" value="KRAB_A-box"/>
    <property type="match status" value="2"/>
</dbReference>
<feature type="domain" description="C2H2-type" evidence="13">
    <location>
        <begin position="525"/>
        <end position="552"/>
    </location>
</feature>
<feature type="domain" description="C2H2-type" evidence="13">
    <location>
        <begin position="581"/>
        <end position="608"/>
    </location>
</feature>
<proteinExistence type="inferred from homology"/>
<feature type="domain" description="C2H2-type" evidence="13">
    <location>
        <begin position="469"/>
        <end position="496"/>
    </location>
</feature>
<dbReference type="FunFam" id="3.30.160.60:FF:000384">
    <property type="entry name" value="Zinc finger protein 550"/>
    <property type="match status" value="1"/>
</dbReference>
<dbReference type="InterPro" id="IPR001909">
    <property type="entry name" value="KRAB"/>
</dbReference>
<feature type="domain" description="C2H2-type" evidence="13">
    <location>
        <begin position="609"/>
        <end position="636"/>
    </location>
</feature>
<evidence type="ECO:0000313" key="16">
    <source>
        <dbReference type="Proteomes" id="UP000299084"/>
    </source>
</evidence>
<keyword evidence="16" id="KW-1185">Reference proteome</keyword>
<feature type="domain" description="C2H2-type" evidence="13">
    <location>
        <begin position="693"/>
        <end position="720"/>
    </location>
</feature>
<dbReference type="InterPro" id="IPR013087">
    <property type="entry name" value="Znf_C2H2_type"/>
</dbReference>
<dbReference type="FunFam" id="3.30.160.60:FF:000295">
    <property type="entry name" value="zinc finger protein 19"/>
    <property type="match status" value="1"/>
</dbReference>
<keyword evidence="4" id="KW-0479">Metal-binding</keyword>
<gene>
    <name evidence="15" type="ORF">Cadr_000023000</name>
</gene>
<keyword evidence="6 12" id="KW-0863">Zinc-finger</keyword>
<dbReference type="Gene3D" id="3.30.160.60">
    <property type="entry name" value="Classic Zinc Finger"/>
    <property type="match status" value="15"/>
</dbReference>
<feature type="domain" description="C2H2-type" evidence="13">
    <location>
        <begin position="665"/>
        <end position="692"/>
    </location>
</feature>
<evidence type="ECO:0000256" key="12">
    <source>
        <dbReference type="PROSITE-ProRule" id="PRU00042"/>
    </source>
</evidence>
<organism evidence="15 16">
    <name type="scientific">Camelus dromedarius</name>
    <name type="common">Dromedary</name>
    <name type="synonym">Arabian camel</name>
    <dbReference type="NCBI Taxonomy" id="9838"/>
    <lineage>
        <taxon>Eukaryota</taxon>
        <taxon>Metazoa</taxon>
        <taxon>Chordata</taxon>
        <taxon>Craniata</taxon>
        <taxon>Vertebrata</taxon>
        <taxon>Euteleostomi</taxon>
        <taxon>Mammalia</taxon>
        <taxon>Eutheria</taxon>
        <taxon>Laurasiatheria</taxon>
        <taxon>Artiodactyla</taxon>
        <taxon>Tylopoda</taxon>
        <taxon>Camelidae</taxon>
        <taxon>Camelus</taxon>
    </lineage>
</organism>
<feature type="domain" description="C2H2-type" evidence="13">
    <location>
        <begin position="637"/>
        <end position="664"/>
    </location>
</feature>
<dbReference type="SMART" id="SM00355">
    <property type="entry name" value="ZnF_C2H2"/>
    <property type="match status" value="15"/>
</dbReference>
<dbReference type="FunFam" id="3.30.160.60:FF:002254">
    <property type="entry name" value="Zinc finger protein 540"/>
    <property type="match status" value="1"/>
</dbReference>
<dbReference type="SUPFAM" id="SSF57667">
    <property type="entry name" value="beta-beta-alpha zinc fingers"/>
    <property type="match status" value="8"/>
</dbReference>
<evidence type="ECO:0000256" key="1">
    <source>
        <dbReference type="ARBA" id="ARBA00003767"/>
    </source>
</evidence>
<accession>A0A5N4CFZ7</accession>
<dbReference type="Gene3D" id="6.10.140.140">
    <property type="match status" value="2"/>
</dbReference>
<dbReference type="EMBL" id="JWIN03000025">
    <property type="protein sequence ID" value="KAB1257841.1"/>
    <property type="molecule type" value="Genomic_DNA"/>
</dbReference>
<dbReference type="FunFam" id="3.30.160.60:FF:000062">
    <property type="entry name" value="RB-associated KRAB zinc finger protein-like"/>
    <property type="match status" value="1"/>
</dbReference>
<dbReference type="FunFam" id="3.30.160.60:FF:000666">
    <property type="entry name" value="RB-associated KRAB zinc finger protein-like"/>
    <property type="match status" value="1"/>
</dbReference>
<dbReference type="GO" id="GO:0008270">
    <property type="term" value="F:zinc ion binding"/>
    <property type="evidence" value="ECO:0007669"/>
    <property type="project" value="UniProtKB-KW"/>
</dbReference>
<feature type="domain" description="C2H2-type" evidence="13">
    <location>
        <begin position="118"/>
        <end position="145"/>
    </location>
</feature>
<dbReference type="GO" id="GO:0005654">
    <property type="term" value="C:nucleoplasm"/>
    <property type="evidence" value="ECO:0007669"/>
    <property type="project" value="UniProtKB-ARBA"/>
</dbReference>
<dbReference type="FunFam" id="3.30.160.60:FF:001745">
    <property type="entry name" value="Zinc finger protein 658"/>
    <property type="match status" value="1"/>
</dbReference>
<feature type="domain" description="C2H2-type" evidence="13">
    <location>
        <begin position="90"/>
        <end position="117"/>
    </location>
</feature>
<feature type="domain" description="KRAB" evidence="14">
    <location>
        <begin position="16"/>
        <end position="87"/>
    </location>
</feature>
<dbReference type="SMART" id="SM00349">
    <property type="entry name" value="KRAB"/>
    <property type="match status" value="2"/>
</dbReference>
<dbReference type="Proteomes" id="UP000299084">
    <property type="component" value="Unassembled WGS sequence"/>
</dbReference>
<keyword evidence="7" id="KW-0862">Zinc</keyword>
<keyword evidence="5" id="KW-0677">Repeat</keyword>
<dbReference type="SUPFAM" id="SSF109640">
    <property type="entry name" value="KRAB domain (Kruppel-associated box)"/>
    <property type="match status" value="2"/>
</dbReference>
<dbReference type="PROSITE" id="PS00028">
    <property type="entry name" value="ZINC_FINGER_C2H2_1"/>
    <property type="match status" value="14"/>
</dbReference>
<evidence type="ECO:0000256" key="5">
    <source>
        <dbReference type="ARBA" id="ARBA00022737"/>
    </source>
</evidence>
<dbReference type="Pfam" id="PF01352">
    <property type="entry name" value="KRAB"/>
    <property type="match status" value="2"/>
</dbReference>
<comment type="subcellular location">
    <subcellularLocation>
        <location evidence="2">Nucleus</location>
    </subcellularLocation>
</comment>
<keyword evidence="11" id="KW-0539">Nucleus</keyword>
<keyword evidence="10" id="KW-0804">Transcription</keyword>
<feature type="domain" description="C2H2-type" evidence="13">
    <location>
        <begin position="553"/>
        <end position="580"/>
    </location>
</feature>
<evidence type="ECO:0000256" key="4">
    <source>
        <dbReference type="ARBA" id="ARBA00022723"/>
    </source>
</evidence>
<dbReference type="PROSITE" id="PS50157">
    <property type="entry name" value="ZINC_FINGER_C2H2_2"/>
    <property type="match status" value="15"/>
</dbReference>
<dbReference type="FunFam" id="3.30.160.60:FF:000020">
    <property type="entry name" value="Zinc finger protein 14 homolog"/>
    <property type="match status" value="1"/>
</dbReference>
<evidence type="ECO:0000256" key="9">
    <source>
        <dbReference type="ARBA" id="ARBA00023125"/>
    </source>
</evidence>
<evidence type="ECO:0000259" key="13">
    <source>
        <dbReference type="PROSITE" id="PS50157"/>
    </source>
</evidence>
<dbReference type="PROSITE" id="PS50805">
    <property type="entry name" value="KRAB"/>
    <property type="match status" value="2"/>
</dbReference>
<dbReference type="Pfam" id="PF00096">
    <property type="entry name" value="zf-C2H2"/>
    <property type="match status" value="15"/>
</dbReference>
<feature type="domain" description="C2H2-type" evidence="13">
    <location>
        <begin position="721"/>
        <end position="748"/>
    </location>
</feature>